<feature type="compositionally biased region" description="Polar residues" evidence="1">
    <location>
        <begin position="262"/>
        <end position="273"/>
    </location>
</feature>
<feature type="compositionally biased region" description="Acidic residues" evidence="1">
    <location>
        <begin position="162"/>
        <end position="174"/>
    </location>
</feature>
<feature type="compositionally biased region" description="Polar residues" evidence="1">
    <location>
        <begin position="283"/>
        <end position="301"/>
    </location>
</feature>
<feature type="compositionally biased region" description="Polar residues" evidence="1">
    <location>
        <begin position="1"/>
        <end position="15"/>
    </location>
</feature>
<feature type="compositionally biased region" description="Polar residues" evidence="1">
    <location>
        <begin position="243"/>
        <end position="252"/>
    </location>
</feature>
<keyword evidence="3" id="KW-1185">Reference proteome</keyword>
<gene>
    <name evidence="2" type="ORF">PGTG_03109</name>
</gene>
<organism evidence="2 3">
    <name type="scientific">Puccinia graminis f. sp. tritici (strain CRL 75-36-700-3 / race SCCL)</name>
    <name type="common">Black stem rust fungus</name>
    <dbReference type="NCBI Taxonomy" id="418459"/>
    <lineage>
        <taxon>Eukaryota</taxon>
        <taxon>Fungi</taxon>
        <taxon>Dikarya</taxon>
        <taxon>Basidiomycota</taxon>
        <taxon>Pucciniomycotina</taxon>
        <taxon>Pucciniomycetes</taxon>
        <taxon>Pucciniales</taxon>
        <taxon>Pucciniaceae</taxon>
        <taxon>Puccinia</taxon>
    </lineage>
</organism>
<feature type="compositionally biased region" description="Basic residues" evidence="1">
    <location>
        <begin position="364"/>
        <end position="373"/>
    </location>
</feature>
<feature type="compositionally biased region" description="Acidic residues" evidence="1">
    <location>
        <begin position="107"/>
        <end position="135"/>
    </location>
</feature>
<reference key="1">
    <citation type="submission" date="2007-01" db="EMBL/GenBank/DDBJ databases">
        <title>The Genome Sequence of Puccinia graminis f. sp. tritici Strain CRL 75-36-700-3.</title>
        <authorList>
            <consortium name="The Broad Institute Genome Sequencing Platform"/>
            <person name="Birren B."/>
            <person name="Lander E."/>
            <person name="Galagan J."/>
            <person name="Nusbaum C."/>
            <person name="Devon K."/>
            <person name="Cuomo C."/>
            <person name="Jaffe D."/>
            <person name="Butler J."/>
            <person name="Alvarez P."/>
            <person name="Gnerre S."/>
            <person name="Grabherr M."/>
            <person name="Mauceli E."/>
            <person name="Brockman W."/>
            <person name="Young S."/>
            <person name="LaButti K."/>
            <person name="Sykes S."/>
            <person name="DeCaprio D."/>
            <person name="Crawford M."/>
            <person name="Koehrsen M."/>
            <person name="Engels R."/>
            <person name="Montgomery P."/>
            <person name="Pearson M."/>
            <person name="Howarth C."/>
            <person name="Larson L."/>
            <person name="White J."/>
            <person name="Zeng Q."/>
            <person name="Kodira C."/>
            <person name="Yandava C."/>
            <person name="Alvarado L."/>
            <person name="O'Leary S."/>
            <person name="Szabo L."/>
            <person name="Dean R."/>
            <person name="Schein J."/>
        </authorList>
    </citation>
    <scope>NUCLEOTIDE SEQUENCE</scope>
    <source>
        <strain>CRL 75-36-700-3</strain>
    </source>
</reference>
<dbReference type="OrthoDB" id="10680159at2759"/>
<feature type="compositionally biased region" description="Low complexity" evidence="1">
    <location>
        <begin position="499"/>
        <end position="511"/>
    </location>
</feature>
<dbReference type="GeneID" id="10537364"/>
<dbReference type="Proteomes" id="UP000008783">
    <property type="component" value="Unassembled WGS sequence"/>
</dbReference>
<dbReference type="EMBL" id="DS178267">
    <property type="protein sequence ID" value="EFP77153.1"/>
    <property type="molecule type" value="Genomic_DNA"/>
</dbReference>
<feature type="compositionally biased region" description="Basic and acidic residues" evidence="1">
    <location>
        <begin position="472"/>
        <end position="495"/>
    </location>
</feature>
<name>E3JYM8_PUCGT</name>
<feature type="compositionally biased region" description="Basic and acidic residues" evidence="1">
    <location>
        <begin position="137"/>
        <end position="161"/>
    </location>
</feature>
<evidence type="ECO:0000256" key="1">
    <source>
        <dbReference type="SAM" id="MobiDB-lite"/>
    </source>
</evidence>
<dbReference type="RefSeq" id="XP_003321572.1">
    <property type="nucleotide sequence ID" value="XM_003321524.2"/>
</dbReference>
<accession>E3JYM8</accession>
<feature type="compositionally biased region" description="Polar residues" evidence="1">
    <location>
        <begin position="181"/>
        <end position="211"/>
    </location>
</feature>
<dbReference type="AlphaFoldDB" id="E3JYM8"/>
<dbReference type="VEuPathDB" id="FungiDB:PGTG_03109"/>
<feature type="compositionally biased region" description="Low complexity" evidence="1">
    <location>
        <begin position="450"/>
        <end position="464"/>
    </location>
</feature>
<feature type="region of interest" description="Disordered" evidence="1">
    <location>
        <begin position="98"/>
        <end position="589"/>
    </location>
</feature>
<feature type="compositionally biased region" description="Acidic residues" evidence="1">
    <location>
        <begin position="434"/>
        <end position="447"/>
    </location>
</feature>
<feature type="compositionally biased region" description="Low complexity" evidence="1">
    <location>
        <begin position="350"/>
        <end position="361"/>
    </location>
</feature>
<dbReference type="InParanoid" id="E3JYM8"/>
<dbReference type="KEGG" id="pgr:PGTG_03109"/>
<sequence length="612" mass="69250">MKTRKQQQALTISDSTQPQPTTKTRTTRQPVVMIYQQKQKQPTTTKDHNQKCKVIIPKLKIPPTNQINQTWDPTQLESEIQDKRQSTKRWVDLTRTYTYPNEINTAPEEEEELPEEQLLEPEELAGSEELAEPEELLQPKDVEELHKTEQKINHESRRSLSEEEEEEEEEDEEEGRPTEEPTQPNIPRSESTLEYLQLPPASSASTSQKTACRSPARDLAHEADCCNTPTNKKRIHEHEHQTSPENLSYRSEPSSDPKKARTTSYPEPSSSKPGPSRLPHKPSSASRLLTNVRSTRPTTPSGYDEEGDPFGFIHHAQQVARPTNDTHQPHHHSPPLDHHHQLPSGDNHNLSDLSLADLLNLPKKSTKQKKNAVPKKPELRKTSSSSHPVHRTRRLPVHKSGKVDILNNHNKIIKPSLSSLDKKRKGKKKKEINNENDEVDEQEEELQDLPSPSSSSSSAASSSSFLPGRTGQRRERVLEQTTDRDLLSSTDHHSPPPESSSSTTSSASASTRKILASKENMIRQTRASRRPTARTLKPSKKTKSLKQKTNEPKKKSTRKSRQEKGKASRSSKIVSAVSVDPLASEAEKDRQAARLRYYEALDQVQFEEEIVI</sequence>
<feature type="compositionally biased region" description="Low complexity" evidence="1">
    <location>
        <begin position="16"/>
        <end position="28"/>
    </location>
</feature>
<feature type="region of interest" description="Disordered" evidence="1">
    <location>
        <begin position="1"/>
        <end position="28"/>
    </location>
</feature>
<dbReference type="OMA" id="HRHENDY"/>
<dbReference type="HOGENOM" id="CLU_444189_0_0_1"/>
<feature type="compositionally biased region" description="Basic residues" evidence="1">
    <location>
        <begin position="526"/>
        <end position="546"/>
    </location>
</feature>
<feature type="compositionally biased region" description="Basic residues" evidence="1">
    <location>
        <begin position="388"/>
        <end position="400"/>
    </location>
</feature>
<evidence type="ECO:0000313" key="3">
    <source>
        <dbReference type="Proteomes" id="UP000008783"/>
    </source>
</evidence>
<proteinExistence type="predicted"/>
<protein>
    <submittedName>
        <fullName evidence="2">Uncharacterized protein</fullName>
    </submittedName>
</protein>
<evidence type="ECO:0000313" key="2">
    <source>
        <dbReference type="EMBL" id="EFP77153.1"/>
    </source>
</evidence>
<feature type="compositionally biased region" description="Basic and acidic residues" evidence="1">
    <location>
        <begin position="548"/>
        <end position="566"/>
    </location>
</feature>
<feature type="compositionally biased region" description="Basic and acidic residues" evidence="1">
    <location>
        <begin position="215"/>
        <end position="224"/>
    </location>
</feature>
<reference evidence="3" key="2">
    <citation type="journal article" date="2011" name="Proc. Natl. Acad. Sci. U.S.A.">
        <title>Obligate biotrophy features unraveled by the genomic analysis of rust fungi.</title>
        <authorList>
            <person name="Duplessis S."/>
            <person name="Cuomo C.A."/>
            <person name="Lin Y.-C."/>
            <person name="Aerts A."/>
            <person name="Tisserant E."/>
            <person name="Veneault-Fourrey C."/>
            <person name="Joly D.L."/>
            <person name="Hacquard S."/>
            <person name="Amselem J."/>
            <person name="Cantarel B.L."/>
            <person name="Chiu R."/>
            <person name="Coutinho P.M."/>
            <person name="Feau N."/>
            <person name="Field M."/>
            <person name="Frey P."/>
            <person name="Gelhaye E."/>
            <person name="Goldberg J."/>
            <person name="Grabherr M.G."/>
            <person name="Kodira C.D."/>
            <person name="Kohler A."/>
            <person name="Kuees U."/>
            <person name="Lindquist E.A."/>
            <person name="Lucas S.M."/>
            <person name="Mago R."/>
            <person name="Mauceli E."/>
            <person name="Morin E."/>
            <person name="Murat C."/>
            <person name="Pangilinan J.L."/>
            <person name="Park R."/>
            <person name="Pearson M."/>
            <person name="Quesneville H."/>
            <person name="Rouhier N."/>
            <person name="Sakthikumar S."/>
            <person name="Salamov A.A."/>
            <person name="Schmutz J."/>
            <person name="Selles B."/>
            <person name="Shapiro H."/>
            <person name="Tanguay P."/>
            <person name="Tuskan G.A."/>
            <person name="Henrissat B."/>
            <person name="Van de Peer Y."/>
            <person name="Rouze P."/>
            <person name="Ellis J.G."/>
            <person name="Dodds P.N."/>
            <person name="Schein J.E."/>
            <person name="Zhong S."/>
            <person name="Hamelin R.C."/>
            <person name="Grigoriev I.V."/>
            <person name="Szabo L.J."/>
            <person name="Martin F."/>
        </authorList>
    </citation>
    <scope>NUCLEOTIDE SEQUENCE [LARGE SCALE GENOMIC DNA]</scope>
    <source>
        <strain evidence="3">CRL 75-36-700-3 / race SCCL</strain>
    </source>
</reference>